<evidence type="ECO:0000256" key="1">
    <source>
        <dbReference type="SAM" id="MobiDB-lite"/>
    </source>
</evidence>
<dbReference type="InterPro" id="IPR021255">
    <property type="entry name" value="DUF2807"/>
</dbReference>
<feature type="compositionally biased region" description="Polar residues" evidence="1">
    <location>
        <begin position="214"/>
        <end position="224"/>
    </location>
</feature>
<reference evidence="3" key="1">
    <citation type="submission" date="2023-06" db="EMBL/GenBank/DDBJ databases">
        <title>Genomic of Parafulvivirga corallium.</title>
        <authorList>
            <person name="Wang G."/>
        </authorList>
    </citation>
    <scope>NUCLEOTIDE SEQUENCE</scope>
    <source>
        <strain evidence="3">BMA10</strain>
    </source>
</reference>
<proteinExistence type="predicted"/>
<sequence length="230" mass="24549">MKHIHRLILSTVMAAMYLTALGQDTEDRSLPSFSKVTVSQAIKVVLVKGNKESASIEVRGAETDDVKTDVSGSALRIRMNSDRRYKNVDVKIRLTYKEIEEIEVNSAAKIVTESAIKTDYLEVSATSAADAVLEVEVEELSIDVTSSGSVEVSGNATVQDISVTSAGSIDAFDLVSEEASVKATSAGNARVHAVKRLEASANSAGSIRYRGNPAKTNVRSNSGGSIRRVN</sequence>
<accession>A0ABT8KUH5</accession>
<protein>
    <submittedName>
        <fullName evidence="3">Head GIN domain-containing protein</fullName>
    </submittedName>
</protein>
<evidence type="ECO:0000313" key="3">
    <source>
        <dbReference type="EMBL" id="MDN5204441.1"/>
    </source>
</evidence>
<organism evidence="3 4">
    <name type="scientific">Splendidivirga corallicola</name>
    <dbReference type="NCBI Taxonomy" id="3051826"/>
    <lineage>
        <taxon>Bacteria</taxon>
        <taxon>Pseudomonadati</taxon>
        <taxon>Bacteroidota</taxon>
        <taxon>Cytophagia</taxon>
        <taxon>Cytophagales</taxon>
        <taxon>Splendidivirgaceae</taxon>
        <taxon>Splendidivirga</taxon>
    </lineage>
</organism>
<dbReference type="EMBL" id="JAUJEA010000011">
    <property type="protein sequence ID" value="MDN5204441.1"/>
    <property type="molecule type" value="Genomic_DNA"/>
</dbReference>
<feature type="region of interest" description="Disordered" evidence="1">
    <location>
        <begin position="206"/>
        <end position="230"/>
    </location>
</feature>
<name>A0ABT8KUH5_9BACT</name>
<dbReference type="Proteomes" id="UP001172082">
    <property type="component" value="Unassembled WGS sequence"/>
</dbReference>
<gene>
    <name evidence="3" type="ORF">QQ008_23815</name>
</gene>
<dbReference type="Pfam" id="PF10988">
    <property type="entry name" value="DUF2807"/>
    <property type="match status" value="1"/>
</dbReference>
<evidence type="ECO:0000313" key="4">
    <source>
        <dbReference type="Proteomes" id="UP001172082"/>
    </source>
</evidence>
<comment type="caution">
    <text evidence="3">The sequence shown here is derived from an EMBL/GenBank/DDBJ whole genome shotgun (WGS) entry which is preliminary data.</text>
</comment>
<dbReference type="RefSeq" id="WP_346754464.1">
    <property type="nucleotide sequence ID" value="NZ_JAUJEA010000011.1"/>
</dbReference>
<dbReference type="Gene3D" id="2.160.20.120">
    <property type="match status" value="1"/>
</dbReference>
<evidence type="ECO:0000259" key="2">
    <source>
        <dbReference type="Pfam" id="PF10988"/>
    </source>
</evidence>
<keyword evidence="4" id="KW-1185">Reference proteome</keyword>
<feature type="domain" description="Putative auto-transporter adhesin head GIN" evidence="2">
    <location>
        <begin position="33"/>
        <end position="213"/>
    </location>
</feature>